<keyword evidence="8" id="KW-1185">Reference proteome</keyword>
<dbReference type="AlphaFoldDB" id="A0A507AQS8"/>
<proteinExistence type="predicted"/>
<dbReference type="Pfam" id="PF01494">
    <property type="entry name" value="FAD_binding_3"/>
    <property type="match status" value="1"/>
</dbReference>
<accession>A0A507AQS8</accession>
<dbReference type="PANTHER" id="PTHR46972">
    <property type="entry name" value="MONOOXYGENASE ASQM-RELATED"/>
    <property type="match status" value="1"/>
</dbReference>
<dbReference type="OrthoDB" id="655030at2759"/>
<dbReference type="GO" id="GO:0071949">
    <property type="term" value="F:FAD binding"/>
    <property type="evidence" value="ECO:0007669"/>
    <property type="project" value="InterPro"/>
</dbReference>
<evidence type="ECO:0000313" key="8">
    <source>
        <dbReference type="Proteomes" id="UP000319257"/>
    </source>
</evidence>
<evidence type="ECO:0000256" key="4">
    <source>
        <dbReference type="ARBA" id="ARBA00023033"/>
    </source>
</evidence>
<dbReference type="EMBL" id="SKBQ01000006">
    <property type="protein sequence ID" value="TPX09046.1"/>
    <property type="molecule type" value="Genomic_DNA"/>
</dbReference>
<dbReference type="STRING" id="1093900.A0A507AQS8"/>
<evidence type="ECO:0000256" key="3">
    <source>
        <dbReference type="ARBA" id="ARBA00023002"/>
    </source>
</evidence>
<evidence type="ECO:0000313" key="6">
    <source>
        <dbReference type="EMBL" id="TPX09046.1"/>
    </source>
</evidence>
<keyword evidence="4" id="KW-0503">Monooxygenase</keyword>
<evidence type="ECO:0000313" key="7">
    <source>
        <dbReference type="EMBL" id="TPX09233.1"/>
    </source>
</evidence>
<dbReference type="Gene3D" id="3.50.50.60">
    <property type="entry name" value="FAD/NAD(P)-binding domain"/>
    <property type="match status" value="1"/>
</dbReference>
<name>A0A507AQS8_9PEZI</name>
<keyword evidence="1" id="KW-0285">Flavoprotein</keyword>
<keyword evidence="2" id="KW-0274">FAD</keyword>
<dbReference type="InterPro" id="IPR036188">
    <property type="entry name" value="FAD/NAD-bd_sf"/>
</dbReference>
<dbReference type="PRINTS" id="PR00420">
    <property type="entry name" value="RNGMNOXGNASE"/>
</dbReference>
<dbReference type="RefSeq" id="XP_030990757.1">
    <property type="nucleotide sequence ID" value="XM_031135593.1"/>
</dbReference>
<dbReference type="SUPFAM" id="SSF51905">
    <property type="entry name" value="FAD/NAD(P)-binding domain"/>
    <property type="match status" value="1"/>
</dbReference>
<comment type="caution">
    <text evidence="6">The sequence shown here is derived from an EMBL/GenBank/DDBJ whole genome shotgun (WGS) entry which is preliminary data.</text>
</comment>
<evidence type="ECO:0000256" key="2">
    <source>
        <dbReference type="ARBA" id="ARBA00022827"/>
    </source>
</evidence>
<evidence type="ECO:0000256" key="1">
    <source>
        <dbReference type="ARBA" id="ARBA00022630"/>
    </source>
</evidence>
<gene>
    <name evidence="6" type="ORF">E0L32_001506</name>
    <name evidence="7" type="ORF">E0L32_001693</name>
</gene>
<feature type="domain" description="FAD-binding" evidence="5">
    <location>
        <begin position="315"/>
        <end position="384"/>
    </location>
</feature>
<dbReference type="GO" id="GO:0004497">
    <property type="term" value="F:monooxygenase activity"/>
    <property type="evidence" value="ECO:0007669"/>
    <property type="project" value="UniProtKB-KW"/>
</dbReference>
<dbReference type="Proteomes" id="UP000319257">
    <property type="component" value="Unassembled WGS sequence"/>
</dbReference>
<dbReference type="EMBL" id="SKBQ01000006">
    <property type="protein sequence ID" value="TPX09233.1"/>
    <property type="molecule type" value="Genomic_DNA"/>
</dbReference>
<dbReference type="InParanoid" id="A0A507AQS8"/>
<protein>
    <recommendedName>
        <fullName evidence="5">FAD-binding domain-containing protein</fullName>
    </recommendedName>
</protein>
<organism evidence="6 8">
    <name type="scientific">Thyridium curvatum</name>
    <dbReference type="NCBI Taxonomy" id="1093900"/>
    <lineage>
        <taxon>Eukaryota</taxon>
        <taxon>Fungi</taxon>
        <taxon>Dikarya</taxon>
        <taxon>Ascomycota</taxon>
        <taxon>Pezizomycotina</taxon>
        <taxon>Sordariomycetes</taxon>
        <taxon>Sordariomycetidae</taxon>
        <taxon>Thyridiales</taxon>
        <taxon>Thyridiaceae</taxon>
        <taxon>Thyridium</taxon>
    </lineage>
</organism>
<keyword evidence="3" id="KW-0560">Oxidoreductase</keyword>
<dbReference type="GeneID" id="41968953"/>
<dbReference type="InterPro" id="IPR002938">
    <property type="entry name" value="FAD-bd"/>
</dbReference>
<evidence type="ECO:0000259" key="5">
    <source>
        <dbReference type="Pfam" id="PF01494"/>
    </source>
</evidence>
<sequence length="422" mass="45981">MSSQFVQKHPLAQKRIIVTGAGIAGLAFARALHLNWPREHPRPDVVLYERSAEVLDRAHEGYTMGIQRGSGLLALREIGLLDAALESRTTGSDGSQEPVTIWTKDWTELYKMPPAAPTKGDMPPRGVRLVRHALRQILLDGLPEETVVHWENACEWVKTREDGKVEIGLSDGSTDECDLLIAADGANSKVRECLLPDETLQFAGARLYSGTSKFPLGKPDALKTSWGFNVSGEGYGFLTFPIDSTTGAWALTHRSAEPKGRIRGDEAARRYDEIMGDVRRLGGMFDEPFAQVVEATDPVTLSVFDAMHRPPVRHARQLAGGANAILIGDANHAMSPFSGSGANMALMDAVALAGQLARCADLRAAIDAFDAESAPRSQKAIDFSWWVIRGIHARGVVFWLVRAVCAVMSVFAGRTDARQTKE</sequence>
<reference evidence="6 8" key="1">
    <citation type="submission" date="2019-06" db="EMBL/GenBank/DDBJ databases">
        <title>Draft genome sequence of the filamentous fungus Phialemoniopsis curvata isolated from diesel fuel.</title>
        <authorList>
            <person name="Varaljay V.A."/>
            <person name="Lyon W.J."/>
            <person name="Crouch A.L."/>
            <person name="Drake C.E."/>
            <person name="Hollomon J.M."/>
            <person name="Nadeau L.J."/>
            <person name="Nunn H.S."/>
            <person name="Stevenson B.S."/>
            <person name="Bojanowski C.L."/>
            <person name="Crookes-Goodson W.J."/>
        </authorList>
    </citation>
    <scope>NUCLEOTIDE SEQUENCE [LARGE SCALE GENOMIC DNA]</scope>
    <source>
        <strain evidence="6 8">D216</strain>
    </source>
</reference>
<dbReference type="PANTHER" id="PTHR46972:SF1">
    <property type="entry name" value="FAD DEPENDENT OXIDOREDUCTASE DOMAIN-CONTAINING PROTEIN"/>
    <property type="match status" value="1"/>
</dbReference>